<accession>A0A4Y6PZ65</accession>
<dbReference type="RefSeq" id="WP_141200070.1">
    <property type="nucleotide sequence ID" value="NZ_CP041186.1"/>
</dbReference>
<feature type="signal peptide" evidence="1">
    <location>
        <begin position="1"/>
        <end position="25"/>
    </location>
</feature>
<dbReference type="Proteomes" id="UP000315995">
    <property type="component" value="Chromosome"/>
</dbReference>
<evidence type="ECO:0008006" key="4">
    <source>
        <dbReference type="Google" id="ProtNLM"/>
    </source>
</evidence>
<evidence type="ECO:0000256" key="1">
    <source>
        <dbReference type="SAM" id="SignalP"/>
    </source>
</evidence>
<reference evidence="2 3" key="1">
    <citation type="submission" date="2019-06" db="EMBL/GenBank/DDBJ databases">
        <title>Persicimonas caeni gen. nov., sp. nov., a predatory bacterium isolated from solar saltern.</title>
        <authorList>
            <person name="Wang S."/>
        </authorList>
    </citation>
    <scope>NUCLEOTIDE SEQUENCE [LARGE SCALE GENOMIC DNA]</scope>
    <source>
        <strain evidence="2 3">YN101</strain>
    </source>
</reference>
<dbReference type="AlphaFoldDB" id="A0A4Y6PZ65"/>
<name>A0A4Y6PZ65_PERCE</name>
<accession>A0A5B8YD58</accession>
<organism evidence="2 3">
    <name type="scientific">Persicimonas caeni</name>
    <dbReference type="NCBI Taxonomy" id="2292766"/>
    <lineage>
        <taxon>Bacteria</taxon>
        <taxon>Deltaproteobacteria</taxon>
        <taxon>Bradymonadales</taxon>
        <taxon>Bradymonadaceae</taxon>
        <taxon>Persicimonas</taxon>
    </lineage>
</organism>
<dbReference type="EMBL" id="CP041186">
    <property type="protein sequence ID" value="QDG53616.1"/>
    <property type="molecule type" value="Genomic_DNA"/>
</dbReference>
<protein>
    <recommendedName>
        <fullName evidence="4">Porin</fullName>
    </recommendedName>
</protein>
<keyword evidence="3" id="KW-1185">Reference proteome</keyword>
<dbReference type="Gene3D" id="2.40.160.10">
    <property type="entry name" value="Porin"/>
    <property type="match status" value="1"/>
</dbReference>
<dbReference type="InterPro" id="IPR023614">
    <property type="entry name" value="Porin_dom_sf"/>
</dbReference>
<gene>
    <name evidence="2" type="ORF">FIV42_23580</name>
</gene>
<sequence>MQYSASYVGAAMLTALVLGAGQASAATLVENEELELDLIGLGEVGLVHHESHETHASANANQVNVNLARLAGKARWVDLGGLIGQVEARSGEAQLLDAAVYLQPVDVFRLKAGRFKVPVSAEVLVPASAMLFSKRAALVELAPGRLNGAEVTLSPHLGDTAVELRTALFIPETPEGDVAPGALAVGRLAVEGPAHTWLHLGFAEHVFAANEANREPGAETPRPFEYERQLDAAIMFHTEPWKLHLEGLYVFDGPEETKPYGAVASAAYDFHVGERILEPAVAYDFLDRGEEVLHRGTAALNTYWHSTDLMTTVEYEFETESGHGEETGGPEHTFSVLLQAGF</sequence>
<evidence type="ECO:0000313" key="3">
    <source>
        <dbReference type="Proteomes" id="UP000315995"/>
    </source>
</evidence>
<keyword evidence="1" id="KW-0732">Signal</keyword>
<proteinExistence type="predicted"/>
<feature type="chain" id="PRO_5030106730" description="Porin" evidence="1">
    <location>
        <begin position="26"/>
        <end position="342"/>
    </location>
</feature>
<evidence type="ECO:0000313" key="2">
    <source>
        <dbReference type="EMBL" id="QDG53616.1"/>
    </source>
</evidence>